<organism evidence="8 9">
    <name type="scientific">Galerina marginata (strain CBS 339.88)</name>
    <dbReference type="NCBI Taxonomy" id="685588"/>
    <lineage>
        <taxon>Eukaryota</taxon>
        <taxon>Fungi</taxon>
        <taxon>Dikarya</taxon>
        <taxon>Basidiomycota</taxon>
        <taxon>Agaricomycotina</taxon>
        <taxon>Agaricomycetes</taxon>
        <taxon>Agaricomycetidae</taxon>
        <taxon>Agaricales</taxon>
        <taxon>Agaricineae</taxon>
        <taxon>Strophariaceae</taxon>
        <taxon>Galerina</taxon>
    </lineage>
</organism>
<feature type="compositionally biased region" description="Polar residues" evidence="6">
    <location>
        <begin position="661"/>
        <end position="683"/>
    </location>
</feature>
<evidence type="ECO:0000313" key="9">
    <source>
        <dbReference type="Proteomes" id="UP000027222"/>
    </source>
</evidence>
<dbReference type="Gene3D" id="3.20.200.10">
    <property type="entry name" value="MHCK/EF2 kinase"/>
    <property type="match status" value="1"/>
</dbReference>
<feature type="compositionally biased region" description="Basic and acidic residues" evidence="6">
    <location>
        <begin position="88"/>
        <end position="99"/>
    </location>
</feature>
<dbReference type="AlphaFoldDB" id="A0A067TDL0"/>
<dbReference type="InterPro" id="IPR051852">
    <property type="entry name" value="Alpha-type_PK"/>
</dbReference>
<feature type="domain" description="Alpha-type protein kinase" evidence="7">
    <location>
        <begin position="360"/>
        <end position="595"/>
    </location>
</feature>
<keyword evidence="9" id="KW-1185">Reference proteome</keyword>
<evidence type="ECO:0000256" key="1">
    <source>
        <dbReference type="ARBA" id="ARBA00022527"/>
    </source>
</evidence>
<dbReference type="Pfam" id="PF02816">
    <property type="entry name" value="Alpha_kinase"/>
    <property type="match status" value="1"/>
</dbReference>
<dbReference type="PROSITE" id="PS51158">
    <property type="entry name" value="ALPHA_KINASE"/>
    <property type="match status" value="1"/>
</dbReference>
<dbReference type="CDD" id="cd04515">
    <property type="entry name" value="Alpha_kinase"/>
    <property type="match status" value="1"/>
</dbReference>
<evidence type="ECO:0000259" key="7">
    <source>
        <dbReference type="PROSITE" id="PS51158"/>
    </source>
</evidence>
<feature type="region of interest" description="Disordered" evidence="6">
    <location>
        <begin position="88"/>
        <end position="127"/>
    </location>
</feature>
<keyword evidence="1" id="KW-0723">Serine/threonine-protein kinase</keyword>
<dbReference type="PANTHER" id="PTHR45992">
    <property type="entry name" value="EUKARYOTIC ELONGATION FACTOR 2 KINASE-RELATED"/>
    <property type="match status" value="1"/>
</dbReference>
<protein>
    <recommendedName>
        <fullName evidence="7">Alpha-type protein kinase domain-containing protein</fullName>
    </recommendedName>
</protein>
<dbReference type="PANTHER" id="PTHR45992:SF11">
    <property type="entry name" value="ALPHA-TYPE PROTEIN KINASE DOMAIN-CONTAINING PROTEIN"/>
    <property type="match status" value="1"/>
</dbReference>
<dbReference type="GO" id="GO:0004674">
    <property type="term" value="F:protein serine/threonine kinase activity"/>
    <property type="evidence" value="ECO:0007669"/>
    <property type="project" value="UniProtKB-KW"/>
</dbReference>
<gene>
    <name evidence="8" type="ORF">GALMADRAFT_1294976</name>
</gene>
<sequence length="691" mass="75846">MLSESFVCGGPQNIYNGCQEVFPRLPAPVDKVCSKCSKLNAPSLSDIDRDHILKYKQCMSCGVCGRTVSNPCGTCRRYDLEASGLTDPARDAAAEERRNRAQRSFGTSVARETATTPTPSLAVPQTMGATTSVAELESARLSSTKNTWTIIYNVRRSSKGPIDKTLGSGTLPFDGETTMPVVLEELVKQINPSWTRIEGHTLDLYASECELRHAENYNFAQEAQTLTIKGFYNFYLQRPDKHLVLPDPKKAKLPRGTFLSLELFIHDNKYKDRIQQNNPQFSSDDEDYAGKGKGKSAKRTRSNRLSVSSDTATIKRKRSGTNSGPLVSMFESDKAISWNRKAVQPVPQVYPIKFTLLTCTVNPTTGHPNLEETFETTGGLLDKKPMDLSSKDKGRSKDVFELSIPSMDGKYVAKAFNASIAKKEGGNRNQVYLLHELVRVKRLASFFEAFVEYADNLAVELAEFSVSEAFIICLDPPIDGIPDAYLVEPRRVSTSVTKFSGTLGSSTRTDKLSGTISAFAHYVAMSSACKLVFADLQGSMHYNPGEPQILVLFDPMTHSPFQTTGLGDFGATGIEDFIDHHVCSIVCDRLGLPSKDVLRQTLAVRIQEVDDAKEAGDDHEEPLTIHKAADPGFMHIEPDASTVPTGGDGWQTNAEAGPSKPQEQLNSKSQLNLTPYDTDSEVGSPTKEGHV</sequence>
<evidence type="ECO:0000313" key="8">
    <source>
        <dbReference type="EMBL" id="KDR77949.1"/>
    </source>
</evidence>
<feature type="compositionally biased region" description="Basic residues" evidence="6">
    <location>
        <begin position="292"/>
        <end position="302"/>
    </location>
</feature>
<evidence type="ECO:0000256" key="2">
    <source>
        <dbReference type="ARBA" id="ARBA00022679"/>
    </source>
</evidence>
<proteinExistence type="predicted"/>
<keyword evidence="5" id="KW-0067">ATP-binding</keyword>
<name>A0A067TDL0_GALM3</name>
<dbReference type="SUPFAM" id="SSF56112">
    <property type="entry name" value="Protein kinase-like (PK-like)"/>
    <property type="match status" value="1"/>
</dbReference>
<keyword evidence="2" id="KW-0808">Transferase</keyword>
<dbReference type="GO" id="GO:0005524">
    <property type="term" value="F:ATP binding"/>
    <property type="evidence" value="ECO:0007669"/>
    <property type="project" value="UniProtKB-KW"/>
</dbReference>
<reference evidence="9" key="1">
    <citation type="journal article" date="2014" name="Proc. Natl. Acad. Sci. U.S.A.">
        <title>Extensive sampling of basidiomycete genomes demonstrates inadequacy of the white-rot/brown-rot paradigm for wood decay fungi.</title>
        <authorList>
            <person name="Riley R."/>
            <person name="Salamov A.A."/>
            <person name="Brown D.W."/>
            <person name="Nagy L.G."/>
            <person name="Floudas D."/>
            <person name="Held B.W."/>
            <person name="Levasseur A."/>
            <person name="Lombard V."/>
            <person name="Morin E."/>
            <person name="Otillar R."/>
            <person name="Lindquist E.A."/>
            <person name="Sun H."/>
            <person name="LaButti K.M."/>
            <person name="Schmutz J."/>
            <person name="Jabbour D."/>
            <person name="Luo H."/>
            <person name="Baker S.E."/>
            <person name="Pisabarro A.G."/>
            <person name="Walton J.D."/>
            <person name="Blanchette R.A."/>
            <person name="Henrissat B."/>
            <person name="Martin F."/>
            <person name="Cullen D."/>
            <person name="Hibbett D.S."/>
            <person name="Grigoriev I.V."/>
        </authorList>
    </citation>
    <scope>NUCLEOTIDE SEQUENCE [LARGE SCALE GENOMIC DNA]</scope>
    <source>
        <strain evidence="9">CBS 339.88</strain>
    </source>
</reference>
<dbReference type="STRING" id="685588.A0A067TDL0"/>
<dbReference type="InterPro" id="IPR004166">
    <property type="entry name" value="a-kinase_dom"/>
</dbReference>
<feature type="region of interest" description="Disordered" evidence="6">
    <location>
        <begin position="633"/>
        <end position="691"/>
    </location>
</feature>
<dbReference type="OrthoDB" id="301415at2759"/>
<accession>A0A067TDL0</accession>
<feature type="region of interest" description="Disordered" evidence="6">
    <location>
        <begin position="274"/>
        <end position="326"/>
    </location>
</feature>
<dbReference type="EMBL" id="KL142375">
    <property type="protein sequence ID" value="KDR77949.1"/>
    <property type="molecule type" value="Genomic_DNA"/>
</dbReference>
<evidence type="ECO:0000256" key="3">
    <source>
        <dbReference type="ARBA" id="ARBA00022741"/>
    </source>
</evidence>
<dbReference type="InterPro" id="IPR011009">
    <property type="entry name" value="Kinase-like_dom_sf"/>
</dbReference>
<dbReference type="HOGENOM" id="CLU_032408_0_0_1"/>
<evidence type="ECO:0000256" key="5">
    <source>
        <dbReference type="ARBA" id="ARBA00022840"/>
    </source>
</evidence>
<evidence type="ECO:0000256" key="4">
    <source>
        <dbReference type="ARBA" id="ARBA00022777"/>
    </source>
</evidence>
<keyword evidence="3" id="KW-0547">Nucleotide-binding</keyword>
<evidence type="ECO:0000256" key="6">
    <source>
        <dbReference type="SAM" id="MobiDB-lite"/>
    </source>
</evidence>
<feature type="compositionally biased region" description="Polar residues" evidence="6">
    <location>
        <begin position="303"/>
        <end position="312"/>
    </location>
</feature>
<keyword evidence="4" id="KW-0418">Kinase</keyword>
<dbReference type="Proteomes" id="UP000027222">
    <property type="component" value="Unassembled WGS sequence"/>
</dbReference>